<dbReference type="SFLD" id="SFLDS00003">
    <property type="entry name" value="Haloacid_Dehalogenase"/>
    <property type="match status" value="1"/>
</dbReference>
<evidence type="ECO:0000256" key="4">
    <source>
        <dbReference type="ARBA" id="ARBA00023277"/>
    </source>
</evidence>
<dbReference type="Pfam" id="PF13419">
    <property type="entry name" value="HAD_2"/>
    <property type="match status" value="1"/>
</dbReference>
<keyword evidence="4" id="KW-0119">Carbohydrate metabolism</keyword>
<reference evidence="5" key="1">
    <citation type="submission" date="2020-10" db="EMBL/GenBank/DDBJ databases">
        <title>Bacterium isolated from coastal waters sediment.</title>
        <authorList>
            <person name="Chen R.-J."/>
            <person name="Lu D.-C."/>
            <person name="Zhu K.-L."/>
            <person name="Du Z.-J."/>
        </authorList>
    </citation>
    <scope>NUCLEOTIDE SEQUENCE</scope>
    <source>
        <strain evidence="5">N1Y112</strain>
    </source>
</reference>
<dbReference type="NCBIfam" id="TIGR01549">
    <property type="entry name" value="HAD-SF-IA-v1"/>
    <property type="match status" value="1"/>
</dbReference>
<keyword evidence="2 5" id="KW-0378">Hydrolase</keyword>
<dbReference type="GO" id="GO:0008967">
    <property type="term" value="F:phosphoglycolate phosphatase activity"/>
    <property type="evidence" value="ECO:0007669"/>
    <property type="project" value="TreeGrafter"/>
</dbReference>
<dbReference type="InterPro" id="IPR023198">
    <property type="entry name" value="PGP-like_dom2"/>
</dbReference>
<organism evidence="5 6">
    <name type="scientific">Pontibacterium sinense</name>
    <dbReference type="NCBI Taxonomy" id="2781979"/>
    <lineage>
        <taxon>Bacteria</taxon>
        <taxon>Pseudomonadati</taxon>
        <taxon>Pseudomonadota</taxon>
        <taxon>Gammaproteobacteria</taxon>
        <taxon>Oceanospirillales</taxon>
        <taxon>Oceanospirillaceae</taxon>
        <taxon>Pontibacterium</taxon>
    </lineage>
</organism>
<dbReference type="InterPro" id="IPR036412">
    <property type="entry name" value="HAD-like_sf"/>
</dbReference>
<dbReference type="InterPro" id="IPR050155">
    <property type="entry name" value="HAD-like_hydrolase_sf"/>
</dbReference>
<dbReference type="RefSeq" id="WP_193952063.1">
    <property type="nucleotide sequence ID" value="NZ_JADEYS010000003.1"/>
</dbReference>
<dbReference type="InterPro" id="IPR006439">
    <property type="entry name" value="HAD-SF_hydro_IA"/>
</dbReference>
<evidence type="ECO:0000313" key="6">
    <source>
        <dbReference type="Proteomes" id="UP000640333"/>
    </source>
</evidence>
<dbReference type="PANTHER" id="PTHR43434:SF23">
    <property type="entry name" value="PHOSPHOGLYCOLATE PHOSPHATASE"/>
    <property type="match status" value="1"/>
</dbReference>
<dbReference type="InterPro" id="IPR041492">
    <property type="entry name" value="HAD_2"/>
</dbReference>
<dbReference type="PANTHER" id="PTHR43434">
    <property type="entry name" value="PHOSPHOGLYCOLATE PHOSPHATASE"/>
    <property type="match status" value="1"/>
</dbReference>
<dbReference type="GO" id="GO:0006281">
    <property type="term" value="P:DNA repair"/>
    <property type="evidence" value="ECO:0007669"/>
    <property type="project" value="TreeGrafter"/>
</dbReference>
<evidence type="ECO:0000256" key="2">
    <source>
        <dbReference type="ARBA" id="ARBA00022801"/>
    </source>
</evidence>
<dbReference type="Gene3D" id="3.40.50.1000">
    <property type="entry name" value="HAD superfamily/HAD-like"/>
    <property type="match status" value="1"/>
</dbReference>
<dbReference type="InterPro" id="IPR023214">
    <property type="entry name" value="HAD_sf"/>
</dbReference>
<keyword evidence="6" id="KW-1185">Reference proteome</keyword>
<evidence type="ECO:0000256" key="3">
    <source>
        <dbReference type="ARBA" id="ARBA00022842"/>
    </source>
</evidence>
<keyword evidence="1" id="KW-0479">Metal-binding</keyword>
<dbReference type="GO" id="GO:0046872">
    <property type="term" value="F:metal ion binding"/>
    <property type="evidence" value="ECO:0007669"/>
    <property type="project" value="UniProtKB-KW"/>
</dbReference>
<accession>A0A8J7FB80</accession>
<gene>
    <name evidence="5" type="ORF">IOQ59_04490</name>
</gene>
<evidence type="ECO:0000256" key="1">
    <source>
        <dbReference type="ARBA" id="ARBA00022723"/>
    </source>
</evidence>
<sequence length="225" mass="25298">MSQPLEAVLFDLDGTVLDTAPDFHWVVNQLLAEEGLEPVSLEFLREHVSNGARAMVCAAFEIDITDSRFTTLHQRMLSLYLQHLDVDTIPFQGISDLLDWLEQHQVPWGIVTNKPELYTTPVMEGLNLQHRASSIICPDHVTERKPHPEPLFLACTQIGCLPENTLYVGDHIRDIESGRRAGMKTIAAGYGYIDADTDIRSWAADHYVDCASEIKPLLQSLYALQ</sequence>
<dbReference type="Proteomes" id="UP000640333">
    <property type="component" value="Unassembled WGS sequence"/>
</dbReference>
<dbReference type="GO" id="GO:0005829">
    <property type="term" value="C:cytosol"/>
    <property type="evidence" value="ECO:0007669"/>
    <property type="project" value="TreeGrafter"/>
</dbReference>
<dbReference type="FunFam" id="3.40.50.1000:FF:000022">
    <property type="entry name" value="Phosphoglycolate phosphatase"/>
    <property type="match status" value="1"/>
</dbReference>
<dbReference type="SFLD" id="SFLDG01129">
    <property type="entry name" value="C1.5:_HAD__Beta-PGM__Phosphata"/>
    <property type="match status" value="1"/>
</dbReference>
<dbReference type="AlphaFoldDB" id="A0A8J7FB80"/>
<dbReference type="Gene3D" id="1.10.150.240">
    <property type="entry name" value="Putative phosphatase, domain 2"/>
    <property type="match status" value="1"/>
</dbReference>
<proteinExistence type="predicted"/>
<dbReference type="SUPFAM" id="SSF56784">
    <property type="entry name" value="HAD-like"/>
    <property type="match status" value="1"/>
</dbReference>
<comment type="caution">
    <text evidence="5">The sequence shown here is derived from an EMBL/GenBank/DDBJ whole genome shotgun (WGS) entry which is preliminary data.</text>
</comment>
<dbReference type="SFLD" id="SFLDG01135">
    <property type="entry name" value="C1.5.6:_HAD__Beta-PGM__Phospha"/>
    <property type="match status" value="1"/>
</dbReference>
<keyword evidence="3" id="KW-0460">Magnesium</keyword>
<name>A0A8J7FB80_9GAMM</name>
<dbReference type="EMBL" id="JADEYS010000003">
    <property type="protein sequence ID" value="MBE9396516.1"/>
    <property type="molecule type" value="Genomic_DNA"/>
</dbReference>
<evidence type="ECO:0000313" key="5">
    <source>
        <dbReference type="EMBL" id="MBE9396516.1"/>
    </source>
</evidence>
<protein>
    <submittedName>
        <fullName evidence="5">HAD-IA family hydrolase</fullName>
    </submittedName>
</protein>